<dbReference type="GO" id="GO:0005524">
    <property type="term" value="F:ATP binding"/>
    <property type="evidence" value="ECO:0007669"/>
    <property type="project" value="InterPro"/>
</dbReference>
<dbReference type="EMBL" id="WHUV01000009">
    <property type="protein sequence ID" value="MQA57775.1"/>
    <property type="molecule type" value="Genomic_DNA"/>
</dbReference>
<sequence>MTVSRKILIDGDILFADPKVITRIRQKNGIPIITGFTLQALLDRRSSDNEEGRNARYFLREVGSGERTTVAMLPGGEQLVPGDKLNRGHFEGGPVYVVNRDNAHLSSVTARLIDIATDYGMVLITSNNQTKRYAESRGITTYLWTGPIESKSPKIPKKAPDANTSKKGRIKPFLLCASPTNTADTPIAVRSRPASGSIITTSSGRTLILGKQISSGGEGVIYETGVPAEVCKIYHANKLTELKRRKIELMASRKIIQRGICWPSDLVLNEHKEFVGYTMPRADGKTMQTSMFVKPVLEKNFPHWTRRDLAKVGMSFLEHVRFLHSLNIIVGDINPLNFLVTNNSSELWLVDTDSFQIEEFPCPVGTVNFTAPEIQGTSYSAYLRTKEHELFAVATMLFMILHPGKPPYSQQGGGTPSDNIKAMDFPYRFTKDDQQFTGKNAPQGPWQLIWNHLPFGLREAFHKTFRLNERVSVSEWITLMKKYLYSLEKGHVSDDLFPSTFYKIRDPIEVVCDKCQSKHINSKSWVEKLKQQGRLAWCPECTQKSKLTRLANQSRREADQLSFKASTTNHARTNRSSAPPRPQPASARPATQKPTPKPSNSGSVDQSSVGMSILGFILNNFFK</sequence>
<dbReference type="InterPro" id="IPR000719">
    <property type="entry name" value="Prot_kinase_dom"/>
</dbReference>
<evidence type="ECO:0000259" key="2">
    <source>
        <dbReference type="PROSITE" id="PS50011"/>
    </source>
</evidence>
<dbReference type="Proteomes" id="UP000486534">
    <property type="component" value="Unassembled WGS sequence"/>
</dbReference>
<name>A0A7X1PV53_9PSED</name>
<evidence type="ECO:0000313" key="3">
    <source>
        <dbReference type="EMBL" id="MQA57775.1"/>
    </source>
</evidence>
<evidence type="ECO:0000256" key="1">
    <source>
        <dbReference type="SAM" id="MobiDB-lite"/>
    </source>
</evidence>
<feature type="compositionally biased region" description="Polar residues" evidence="1">
    <location>
        <begin position="592"/>
        <end position="606"/>
    </location>
</feature>
<dbReference type="SUPFAM" id="SSF56112">
    <property type="entry name" value="Protein kinase-like (PK-like)"/>
    <property type="match status" value="1"/>
</dbReference>
<proteinExistence type="predicted"/>
<comment type="caution">
    <text evidence="3">The sequence shown here is derived from an EMBL/GenBank/DDBJ whole genome shotgun (WGS) entry which is preliminary data.</text>
</comment>
<dbReference type="Gene3D" id="3.40.50.1010">
    <property type="entry name" value="5'-nuclease"/>
    <property type="match status" value="1"/>
</dbReference>
<accession>A0A7X1PV53</accession>
<feature type="domain" description="Protein kinase" evidence="2">
    <location>
        <begin position="207"/>
        <end position="484"/>
    </location>
</feature>
<dbReference type="RefSeq" id="WP_152899782.1">
    <property type="nucleotide sequence ID" value="NZ_WHUV01000009.1"/>
</dbReference>
<dbReference type="InterPro" id="IPR011009">
    <property type="entry name" value="Kinase-like_dom_sf"/>
</dbReference>
<dbReference type="GO" id="GO:0004672">
    <property type="term" value="F:protein kinase activity"/>
    <property type="evidence" value="ECO:0007669"/>
    <property type="project" value="InterPro"/>
</dbReference>
<gene>
    <name evidence="3" type="ORF">GDH07_31100</name>
</gene>
<dbReference type="PROSITE" id="PS50011">
    <property type="entry name" value="PROTEIN_KINASE_DOM"/>
    <property type="match status" value="1"/>
</dbReference>
<organism evidence="3 4">
    <name type="scientific">Pseudomonas piscis</name>
    <dbReference type="NCBI Taxonomy" id="2614538"/>
    <lineage>
        <taxon>Bacteria</taxon>
        <taxon>Pseudomonadati</taxon>
        <taxon>Pseudomonadota</taxon>
        <taxon>Gammaproteobacteria</taxon>
        <taxon>Pseudomonadales</taxon>
        <taxon>Pseudomonadaceae</taxon>
        <taxon>Pseudomonas</taxon>
    </lineage>
</organism>
<evidence type="ECO:0000313" key="4">
    <source>
        <dbReference type="Proteomes" id="UP000486534"/>
    </source>
</evidence>
<dbReference type="AlphaFoldDB" id="A0A7X1PV53"/>
<protein>
    <recommendedName>
        <fullName evidence="2">Protein kinase domain-containing protein</fullName>
    </recommendedName>
</protein>
<dbReference type="Gene3D" id="1.10.510.10">
    <property type="entry name" value="Transferase(Phosphotransferase) domain 1"/>
    <property type="match status" value="1"/>
</dbReference>
<feature type="region of interest" description="Disordered" evidence="1">
    <location>
        <begin position="551"/>
        <end position="606"/>
    </location>
</feature>
<reference evidence="3 4" key="1">
    <citation type="submission" date="2019-10" db="EMBL/GenBank/DDBJ databases">
        <title>Pseudomonas dajingensis sp. nov., isolated from the profound head ulcers of farmed Murray cod (Maccullochella peelii peelii).</title>
        <authorList>
            <person name="Liu Y."/>
        </authorList>
    </citation>
    <scope>NUCLEOTIDE SEQUENCE [LARGE SCALE GENOMIC DNA]</scope>
    <source>
        <strain evidence="3 4">MC042</strain>
    </source>
</reference>